<dbReference type="SUPFAM" id="SSF51445">
    <property type="entry name" value="(Trans)glycosidases"/>
    <property type="match status" value="1"/>
</dbReference>
<accession>A0A512PP69</accession>
<reference evidence="6 7" key="1">
    <citation type="submission" date="2019-07" db="EMBL/GenBank/DDBJ databases">
        <title>Whole genome shotgun sequence of Lactobacillus rapi NBRC 109618.</title>
        <authorList>
            <person name="Hosoyama A."/>
            <person name="Uohara A."/>
            <person name="Ohji S."/>
            <person name="Ichikawa N."/>
        </authorList>
    </citation>
    <scope>NUCLEOTIDE SEQUENCE [LARGE SCALE GENOMIC DNA]</scope>
    <source>
        <strain evidence="6 7">NBRC 109618</strain>
    </source>
</reference>
<comment type="caution">
    <text evidence="6">The sequence shown here is derived from an EMBL/GenBank/DDBJ whole genome shotgun (WGS) entry which is preliminary data.</text>
</comment>
<keyword evidence="4" id="KW-0326">Glycosidase</keyword>
<dbReference type="Gene3D" id="2.60.40.10">
    <property type="entry name" value="Immunoglobulins"/>
    <property type="match status" value="1"/>
</dbReference>
<dbReference type="InterPro" id="IPR019800">
    <property type="entry name" value="Glyco_hydro_3_AS"/>
</dbReference>
<sequence length="740" mass="81505">MKLDHDLINQLTLKEKAALVSGKDSWYTATIERLGLQPMMMSDGPSGLRKQVGTSEQTNINDSVEAVCFPASALTACSFDRERLNQLGEHLGIAAKAEKLGVLLGPGINLKRSPLAGRNFEYFSEDPYLVGELAAAYVKGVQAEGVGVSVKHFAANNREDQRFTSSSNIDERTLRELYLATFEKIVKQADPATIMCSYNEINGTLNSQNQRLLTKILRDEWGFKGLVMSDWGAVADHKAAIKAGLDLEMPGKGTESVDEIVAAVEDGSLSEVDLDRAVSRVLKMIEKWQPDDADQSGSYDMNEQHEFARKLATDSFVLLKNEHHVLPVNEGEKLAVIGELAENPRYQGSGSSHVNAHHLVTPLAAINRARPDTTYKAGYSLATDDINAKSVAEAVSAAKLADKVIIFAGYPERMESEGFDKTSIDLPTNQNQLIDAVSQVNDQVIVVLQNGSAVRTPWIDKVAATLETYLAGEAVGEATWDVLSGKVNPSGKLAETFPLRLEDTPSYLTFDADPDEENYREGLFMGYRYYDKKKQPVQFPFGFGLSYTTFKYDDLQLKVGADHVSGSLRVTNTGSRPGAEAVQIYVGNRTSRIEKPVKTLANFVKVSLAAGEEKVVTFDLDQRAFSWYNPKAANWQLDNGAYEILVGSSSADIRLNKMIELNWTPERPIKVDQRTYIGDLIKQDKFAEAVKQAGLSDIFSKLADDDDPTAKMFQNMPLRAATTMGVSPEKINKLIEIMNN</sequence>
<keyword evidence="3" id="KW-0119">Carbohydrate metabolism</keyword>
<organism evidence="6 7">
    <name type="scientific">Lentilactobacillus rapi</name>
    <dbReference type="NCBI Taxonomy" id="481723"/>
    <lineage>
        <taxon>Bacteria</taxon>
        <taxon>Bacillati</taxon>
        <taxon>Bacillota</taxon>
        <taxon>Bacilli</taxon>
        <taxon>Lactobacillales</taxon>
        <taxon>Lactobacillaceae</taxon>
        <taxon>Lentilactobacillus</taxon>
    </lineage>
</organism>
<evidence type="ECO:0000259" key="5">
    <source>
        <dbReference type="SMART" id="SM01217"/>
    </source>
</evidence>
<evidence type="ECO:0000313" key="6">
    <source>
        <dbReference type="EMBL" id="GEP72980.1"/>
    </source>
</evidence>
<dbReference type="STRING" id="1423795.FD12_GL000118"/>
<dbReference type="InterPro" id="IPR036881">
    <property type="entry name" value="Glyco_hydro_3_C_sf"/>
</dbReference>
<dbReference type="InterPro" id="IPR013783">
    <property type="entry name" value="Ig-like_fold"/>
</dbReference>
<keyword evidence="2 4" id="KW-0378">Hydrolase</keyword>
<evidence type="ECO:0000256" key="2">
    <source>
        <dbReference type="ARBA" id="ARBA00022801"/>
    </source>
</evidence>
<dbReference type="InterPro" id="IPR036962">
    <property type="entry name" value="Glyco_hydro_3_N_sf"/>
</dbReference>
<dbReference type="InterPro" id="IPR050288">
    <property type="entry name" value="Cellulose_deg_GH3"/>
</dbReference>
<evidence type="ECO:0000256" key="4">
    <source>
        <dbReference type="RuleBase" id="RU361161"/>
    </source>
</evidence>
<dbReference type="AlphaFoldDB" id="A0A512PP69"/>
<protein>
    <submittedName>
        <fullName evidence="6">Glycosyl hydrolase</fullName>
    </submittedName>
</protein>
<dbReference type="GO" id="GO:0005975">
    <property type="term" value="P:carbohydrate metabolic process"/>
    <property type="evidence" value="ECO:0007669"/>
    <property type="project" value="InterPro"/>
</dbReference>
<comment type="similarity">
    <text evidence="1 4">Belongs to the glycosyl hydrolase 3 family.</text>
</comment>
<gene>
    <name evidence="6" type="ORF">LRA02_18480</name>
</gene>
<dbReference type="PROSITE" id="PS00775">
    <property type="entry name" value="GLYCOSYL_HYDROL_F3"/>
    <property type="match status" value="1"/>
</dbReference>
<dbReference type="GO" id="GO:0008422">
    <property type="term" value="F:beta-glucosidase activity"/>
    <property type="evidence" value="ECO:0007669"/>
    <property type="project" value="UniProtKB-ARBA"/>
</dbReference>
<evidence type="ECO:0000256" key="3">
    <source>
        <dbReference type="ARBA" id="ARBA00023277"/>
    </source>
</evidence>
<feature type="domain" description="Fibronectin type III-like" evidence="5">
    <location>
        <begin position="580"/>
        <end position="650"/>
    </location>
</feature>
<dbReference type="Pfam" id="PF00933">
    <property type="entry name" value="Glyco_hydro_3"/>
    <property type="match status" value="1"/>
</dbReference>
<dbReference type="Gene3D" id="3.40.50.1700">
    <property type="entry name" value="Glycoside hydrolase family 3 C-terminal domain"/>
    <property type="match status" value="1"/>
</dbReference>
<dbReference type="InterPro" id="IPR026891">
    <property type="entry name" value="Fn3-like"/>
</dbReference>
<dbReference type="PANTHER" id="PTHR42715:SF10">
    <property type="entry name" value="BETA-GLUCOSIDASE"/>
    <property type="match status" value="1"/>
</dbReference>
<dbReference type="SMART" id="SM01217">
    <property type="entry name" value="Fn3_like"/>
    <property type="match status" value="1"/>
</dbReference>
<dbReference type="FunFam" id="2.60.40.10:FF:000495">
    <property type="entry name" value="Periplasmic beta-glucosidase"/>
    <property type="match status" value="1"/>
</dbReference>
<dbReference type="EMBL" id="BKAM01000043">
    <property type="protein sequence ID" value="GEP72980.1"/>
    <property type="molecule type" value="Genomic_DNA"/>
</dbReference>
<evidence type="ECO:0000256" key="1">
    <source>
        <dbReference type="ARBA" id="ARBA00005336"/>
    </source>
</evidence>
<dbReference type="Gene3D" id="3.20.20.300">
    <property type="entry name" value="Glycoside hydrolase, family 3, N-terminal domain"/>
    <property type="match status" value="1"/>
</dbReference>
<proteinExistence type="inferred from homology"/>
<dbReference type="InterPro" id="IPR017853">
    <property type="entry name" value="GH"/>
</dbReference>
<dbReference type="InterPro" id="IPR001764">
    <property type="entry name" value="Glyco_hydro_3_N"/>
</dbReference>
<dbReference type="Pfam" id="PF01915">
    <property type="entry name" value="Glyco_hydro_3_C"/>
    <property type="match status" value="1"/>
</dbReference>
<dbReference type="OrthoDB" id="9805821at2"/>
<evidence type="ECO:0000313" key="7">
    <source>
        <dbReference type="Proteomes" id="UP000321569"/>
    </source>
</evidence>
<name>A0A512PP69_9LACO</name>
<dbReference type="Proteomes" id="UP000321569">
    <property type="component" value="Unassembled WGS sequence"/>
</dbReference>
<dbReference type="InterPro" id="IPR002772">
    <property type="entry name" value="Glyco_hydro_3_C"/>
</dbReference>
<dbReference type="SUPFAM" id="SSF52279">
    <property type="entry name" value="Beta-D-glucan exohydrolase, C-terminal domain"/>
    <property type="match status" value="1"/>
</dbReference>
<dbReference type="PRINTS" id="PR00133">
    <property type="entry name" value="GLHYDRLASE3"/>
</dbReference>
<dbReference type="RefSeq" id="WP_056982500.1">
    <property type="nucleotide sequence ID" value="NZ_BKAM01000043.1"/>
</dbReference>
<dbReference type="PANTHER" id="PTHR42715">
    <property type="entry name" value="BETA-GLUCOSIDASE"/>
    <property type="match status" value="1"/>
</dbReference>
<dbReference type="Pfam" id="PF14310">
    <property type="entry name" value="Fn3-like"/>
    <property type="match status" value="1"/>
</dbReference>